<keyword evidence="7" id="KW-1185">Reference proteome</keyword>
<dbReference type="AlphaFoldDB" id="A0A1H8ST21"/>
<dbReference type="OrthoDB" id="9812413at2"/>
<comment type="subcellular location">
    <subcellularLocation>
        <location evidence="1 4">Bacterial flagellum basal body</location>
    </subcellularLocation>
</comment>
<dbReference type="InterPro" id="IPR001624">
    <property type="entry name" value="FliE"/>
</dbReference>
<dbReference type="EMBL" id="FODY01000005">
    <property type="protein sequence ID" value="SEO81737.1"/>
    <property type="molecule type" value="Genomic_DNA"/>
</dbReference>
<dbReference type="GO" id="GO:0005198">
    <property type="term" value="F:structural molecule activity"/>
    <property type="evidence" value="ECO:0007669"/>
    <property type="project" value="UniProtKB-UniRule"/>
</dbReference>
<name>A0A1H8ST21_9FIRM</name>
<gene>
    <name evidence="4" type="primary">fliE</name>
    <name evidence="6" type="ORF">SAMN04490178_105180</name>
</gene>
<dbReference type="PANTHER" id="PTHR34653">
    <property type="match status" value="1"/>
</dbReference>
<dbReference type="Pfam" id="PF02049">
    <property type="entry name" value="FliE"/>
    <property type="match status" value="1"/>
</dbReference>
<evidence type="ECO:0000256" key="2">
    <source>
        <dbReference type="ARBA" id="ARBA00009272"/>
    </source>
</evidence>
<evidence type="ECO:0000256" key="4">
    <source>
        <dbReference type="HAMAP-Rule" id="MF_00724"/>
    </source>
</evidence>
<sequence length="98" mass="10570">MRIEPIKLMPVGSRLTSDAVLPASGDKSFGQLLSDALNNVNELQNSANQASVDLAAGKLQDVSQVVIATEKASVALQLTMQVRNKIVDAYQEVMRMQV</sequence>
<evidence type="ECO:0000256" key="5">
    <source>
        <dbReference type="NCBIfam" id="TIGR00205"/>
    </source>
</evidence>
<dbReference type="Proteomes" id="UP000198847">
    <property type="component" value="Unassembled WGS sequence"/>
</dbReference>
<accession>A0A1H8ST21</accession>
<reference evidence="6 7" key="1">
    <citation type="submission" date="2016-10" db="EMBL/GenBank/DDBJ databases">
        <authorList>
            <person name="de Groot N.N."/>
        </authorList>
    </citation>
    <scope>NUCLEOTIDE SEQUENCE [LARGE SCALE GENOMIC DNA]</scope>
    <source>
        <strain evidence="6 7">DSM 13305</strain>
    </source>
</reference>
<proteinExistence type="inferred from homology"/>
<evidence type="ECO:0000256" key="1">
    <source>
        <dbReference type="ARBA" id="ARBA00004117"/>
    </source>
</evidence>
<keyword evidence="6" id="KW-0969">Cilium</keyword>
<protein>
    <recommendedName>
        <fullName evidence="4 5">Flagellar hook-basal body complex protein FliE</fullName>
    </recommendedName>
</protein>
<dbReference type="NCBIfam" id="TIGR00205">
    <property type="entry name" value="fliE"/>
    <property type="match status" value="1"/>
</dbReference>
<dbReference type="PANTHER" id="PTHR34653:SF1">
    <property type="entry name" value="FLAGELLAR HOOK-BASAL BODY COMPLEX PROTEIN FLIE"/>
    <property type="match status" value="1"/>
</dbReference>
<keyword evidence="6" id="KW-0282">Flagellum</keyword>
<evidence type="ECO:0000256" key="3">
    <source>
        <dbReference type="ARBA" id="ARBA00023143"/>
    </source>
</evidence>
<keyword evidence="6" id="KW-0966">Cell projection</keyword>
<comment type="similarity">
    <text evidence="2 4">Belongs to the FliE family.</text>
</comment>
<dbReference type="GO" id="GO:0003774">
    <property type="term" value="F:cytoskeletal motor activity"/>
    <property type="evidence" value="ECO:0007669"/>
    <property type="project" value="InterPro"/>
</dbReference>
<evidence type="ECO:0000313" key="6">
    <source>
        <dbReference type="EMBL" id="SEO81737.1"/>
    </source>
</evidence>
<organism evidence="6 7">
    <name type="scientific">Propionispora vibrioides</name>
    <dbReference type="NCBI Taxonomy" id="112903"/>
    <lineage>
        <taxon>Bacteria</taxon>
        <taxon>Bacillati</taxon>
        <taxon>Bacillota</taxon>
        <taxon>Negativicutes</taxon>
        <taxon>Selenomonadales</taxon>
        <taxon>Sporomusaceae</taxon>
        <taxon>Propionispora</taxon>
    </lineage>
</organism>
<dbReference type="HAMAP" id="MF_00724">
    <property type="entry name" value="FliE"/>
    <property type="match status" value="1"/>
</dbReference>
<dbReference type="STRING" id="112903.SAMN04490178_105180"/>
<evidence type="ECO:0000313" key="7">
    <source>
        <dbReference type="Proteomes" id="UP000198847"/>
    </source>
</evidence>
<dbReference type="GO" id="GO:0071973">
    <property type="term" value="P:bacterial-type flagellum-dependent cell motility"/>
    <property type="evidence" value="ECO:0007669"/>
    <property type="project" value="InterPro"/>
</dbReference>
<dbReference type="GO" id="GO:0009425">
    <property type="term" value="C:bacterial-type flagellum basal body"/>
    <property type="evidence" value="ECO:0007669"/>
    <property type="project" value="UniProtKB-SubCell"/>
</dbReference>
<dbReference type="PRINTS" id="PR01006">
    <property type="entry name" value="FLGHOOKFLIE"/>
</dbReference>
<keyword evidence="3 4" id="KW-0975">Bacterial flagellum</keyword>
<dbReference type="RefSeq" id="WP_091744956.1">
    <property type="nucleotide sequence ID" value="NZ_FODY01000005.1"/>
</dbReference>